<evidence type="ECO:0000313" key="2">
    <source>
        <dbReference type="Proteomes" id="UP000003295"/>
    </source>
</evidence>
<proteinExistence type="predicted"/>
<reference evidence="1 2" key="1">
    <citation type="submission" date="2009-04" db="EMBL/GenBank/DDBJ databases">
        <authorList>
            <person name="Weinstock G."/>
            <person name="Sodergren E."/>
            <person name="Clifton S."/>
            <person name="Fulton L."/>
            <person name="Fulton B."/>
            <person name="Courtney L."/>
            <person name="Fronick C."/>
            <person name="Harrison M."/>
            <person name="Strong C."/>
            <person name="Farmer C."/>
            <person name="Delahaunty K."/>
            <person name="Markovic C."/>
            <person name="Hall O."/>
            <person name="Minx P."/>
            <person name="Tomlinson C."/>
            <person name="Mitreva M."/>
            <person name="Nelson J."/>
            <person name="Hou S."/>
            <person name="Wollam A."/>
            <person name="Pepin K.H."/>
            <person name="Johnson M."/>
            <person name="Bhonagiri V."/>
            <person name="Nash W.E."/>
            <person name="Warren W."/>
            <person name="Chinwalla A."/>
            <person name="Mardis E.R."/>
            <person name="Wilson R.K."/>
        </authorList>
    </citation>
    <scope>NUCLEOTIDE SEQUENCE [LARGE SCALE GENOMIC DNA]</scope>
    <source>
        <strain evidence="1 2">DSM 13280</strain>
    </source>
</reference>
<sequence>MRGIYGQTREWSVNMGFFSEFSKAYNGDEAGDRFLVAGDPVTCPHCGGTHFFSKTALLDSRGASLLNVDWACKGATVLICSRCGHVDWFAGSGLVEKF</sequence>
<dbReference type="AlphaFoldDB" id="C4F9I1"/>
<evidence type="ECO:0008006" key="3">
    <source>
        <dbReference type="Google" id="ProtNLM"/>
    </source>
</evidence>
<dbReference type="HOGENOM" id="CLU_182098_0_0_11"/>
<evidence type="ECO:0000313" key="1">
    <source>
        <dbReference type="EMBL" id="EEP44505.1"/>
    </source>
</evidence>
<protein>
    <recommendedName>
        <fullName evidence="3">DNA-binding protein</fullName>
    </recommendedName>
</protein>
<accession>C4F9I1</accession>
<dbReference type="eggNOG" id="COG3478">
    <property type="taxonomic scope" value="Bacteria"/>
</dbReference>
<dbReference type="EMBL" id="ABXH02000014">
    <property type="protein sequence ID" value="EEP44505.1"/>
    <property type="molecule type" value="Genomic_DNA"/>
</dbReference>
<organism evidence="1 2">
    <name type="scientific">Collinsella intestinalis DSM 13280</name>
    <dbReference type="NCBI Taxonomy" id="521003"/>
    <lineage>
        <taxon>Bacteria</taxon>
        <taxon>Bacillati</taxon>
        <taxon>Actinomycetota</taxon>
        <taxon>Coriobacteriia</taxon>
        <taxon>Coriobacteriales</taxon>
        <taxon>Coriobacteriaceae</taxon>
        <taxon>Collinsella</taxon>
    </lineage>
</organism>
<comment type="caution">
    <text evidence="1">The sequence shown here is derived from an EMBL/GenBank/DDBJ whole genome shotgun (WGS) entry which is preliminary data.</text>
</comment>
<dbReference type="Proteomes" id="UP000003295">
    <property type="component" value="Unassembled WGS sequence"/>
</dbReference>
<name>C4F9I1_9ACTN</name>
<gene>
    <name evidence="1" type="ORF">COLINT_02715</name>
</gene>